<evidence type="ECO:0000256" key="3">
    <source>
        <dbReference type="ARBA" id="ARBA00022692"/>
    </source>
</evidence>
<feature type="transmembrane region" description="Helical" evidence="6">
    <location>
        <begin position="12"/>
        <end position="33"/>
    </location>
</feature>
<feature type="transmembrane region" description="Helical" evidence="6">
    <location>
        <begin position="81"/>
        <end position="107"/>
    </location>
</feature>
<evidence type="ECO:0000256" key="2">
    <source>
        <dbReference type="ARBA" id="ARBA00010992"/>
    </source>
</evidence>
<evidence type="ECO:0000256" key="1">
    <source>
        <dbReference type="ARBA" id="ARBA00004141"/>
    </source>
</evidence>
<dbReference type="Gene3D" id="1.20.1250.20">
    <property type="entry name" value="MFS general substrate transporter like domains"/>
    <property type="match status" value="1"/>
</dbReference>
<dbReference type="SUPFAM" id="SSF103473">
    <property type="entry name" value="MFS general substrate transporter"/>
    <property type="match status" value="1"/>
</dbReference>
<dbReference type="PANTHER" id="PTHR48022:SF2">
    <property type="entry name" value="PLASTIDIC GLUCOSE TRANSPORTER 4"/>
    <property type="match status" value="1"/>
</dbReference>
<dbReference type="GeneID" id="25738320"/>
<dbReference type="InterPro" id="IPR050360">
    <property type="entry name" value="MFS_Sugar_Transporters"/>
</dbReference>
<comment type="subcellular location">
    <subcellularLocation>
        <location evidence="1">Membrane</location>
        <topology evidence="1">Multi-pass membrane protein</topology>
    </subcellularLocation>
</comment>
<dbReference type="PANTHER" id="PTHR48022">
    <property type="entry name" value="PLASTIDIC GLUCOSE TRANSPORTER 4"/>
    <property type="match status" value="1"/>
</dbReference>
<dbReference type="GO" id="GO:0005351">
    <property type="term" value="F:carbohydrate:proton symporter activity"/>
    <property type="evidence" value="ECO:0007669"/>
    <property type="project" value="TreeGrafter"/>
</dbReference>
<evidence type="ECO:0000313" key="9">
    <source>
        <dbReference type="Proteomes" id="UP000054498"/>
    </source>
</evidence>
<evidence type="ECO:0000256" key="4">
    <source>
        <dbReference type="ARBA" id="ARBA00022989"/>
    </source>
</evidence>
<reference evidence="8 9" key="1">
    <citation type="journal article" date="2013" name="BMC Genomics">
        <title>Reconstruction of the lipid metabolism for the microalga Monoraphidium neglectum from its genome sequence reveals characteristics suitable for biofuel production.</title>
        <authorList>
            <person name="Bogen C."/>
            <person name="Al-Dilaimi A."/>
            <person name="Albersmeier A."/>
            <person name="Wichmann J."/>
            <person name="Grundmann M."/>
            <person name="Rupp O."/>
            <person name="Lauersen K.J."/>
            <person name="Blifernez-Klassen O."/>
            <person name="Kalinowski J."/>
            <person name="Goesmann A."/>
            <person name="Mussgnug J.H."/>
            <person name="Kruse O."/>
        </authorList>
    </citation>
    <scope>NUCLEOTIDE SEQUENCE [LARGE SCALE GENOMIC DNA]</scope>
    <source>
        <strain evidence="8 9">SAG 48.87</strain>
    </source>
</reference>
<feature type="transmembrane region" description="Helical" evidence="6">
    <location>
        <begin position="151"/>
        <end position="170"/>
    </location>
</feature>
<dbReference type="EMBL" id="KK101030">
    <property type="protein sequence ID" value="KIZ02515.1"/>
    <property type="molecule type" value="Genomic_DNA"/>
</dbReference>
<evidence type="ECO:0000256" key="5">
    <source>
        <dbReference type="ARBA" id="ARBA00023136"/>
    </source>
</evidence>
<gene>
    <name evidence="8" type="ORF">MNEG_5443</name>
</gene>
<dbReference type="InterPro" id="IPR005828">
    <property type="entry name" value="MFS_sugar_transport-like"/>
</dbReference>
<organism evidence="8 9">
    <name type="scientific">Monoraphidium neglectum</name>
    <dbReference type="NCBI Taxonomy" id="145388"/>
    <lineage>
        <taxon>Eukaryota</taxon>
        <taxon>Viridiplantae</taxon>
        <taxon>Chlorophyta</taxon>
        <taxon>core chlorophytes</taxon>
        <taxon>Chlorophyceae</taxon>
        <taxon>CS clade</taxon>
        <taxon>Sphaeropleales</taxon>
        <taxon>Selenastraceae</taxon>
        <taxon>Monoraphidium</taxon>
    </lineage>
</organism>
<dbReference type="OrthoDB" id="1745636at2759"/>
<dbReference type="AlphaFoldDB" id="A0A0D2MHG1"/>
<dbReference type="Pfam" id="PF00083">
    <property type="entry name" value="Sugar_tr"/>
    <property type="match status" value="1"/>
</dbReference>
<keyword evidence="9" id="KW-1185">Reference proteome</keyword>
<dbReference type="RefSeq" id="XP_013901534.1">
    <property type="nucleotide sequence ID" value="XM_014046080.1"/>
</dbReference>
<feature type="transmembrane region" description="Helical" evidence="6">
    <location>
        <begin position="119"/>
        <end position="139"/>
    </location>
</feature>
<dbReference type="Proteomes" id="UP000054498">
    <property type="component" value="Unassembled WGS sequence"/>
</dbReference>
<dbReference type="InterPro" id="IPR020846">
    <property type="entry name" value="MFS_dom"/>
</dbReference>
<dbReference type="KEGG" id="mng:MNEG_5443"/>
<dbReference type="GO" id="GO:0016020">
    <property type="term" value="C:membrane"/>
    <property type="evidence" value="ECO:0007669"/>
    <property type="project" value="UniProtKB-SubCell"/>
</dbReference>
<evidence type="ECO:0000259" key="7">
    <source>
        <dbReference type="PROSITE" id="PS50850"/>
    </source>
</evidence>
<accession>A0A0D2MHG1</accession>
<protein>
    <recommendedName>
        <fullName evidence="7">Major facilitator superfamily (MFS) profile domain-containing protein</fullName>
    </recommendedName>
</protein>
<keyword evidence="5 6" id="KW-0472">Membrane</keyword>
<keyword evidence="4 6" id="KW-1133">Transmembrane helix</keyword>
<dbReference type="InterPro" id="IPR036259">
    <property type="entry name" value="MFS_trans_sf"/>
</dbReference>
<evidence type="ECO:0000313" key="8">
    <source>
        <dbReference type="EMBL" id="KIZ02515.1"/>
    </source>
</evidence>
<feature type="domain" description="Major facilitator superfamily (MFS) profile" evidence="7">
    <location>
        <begin position="1"/>
        <end position="173"/>
    </location>
</feature>
<dbReference type="PROSITE" id="PS50850">
    <property type="entry name" value="MFS"/>
    <property type="match status" value="1"/>
</dbReference>
<evidence type="ECO:0000256" key="6">
    <source>
        <dbReference type="SAM" id="Phobius"/>
    </source>
</evidence>
<comment type="similarity">
    <text evidence="2">Belongs to the major facilitator superfamily. Sugar transporter (TC 2.A.1.1) family.</text>
</comment>
<sequence>MGTTLSLQQADMLASIIINVAFLAGATIGCLLIDRAGRRPLFMAGCGGVGAAFLAAAAVVVRLDSATIRQANSVSWAAGAVFALMFVRGLGFLFVGMGSATVFFVYVTETHSLATRAMGTGLCMALMLVMQGIASFATLPLLCWNPRTVNLVMGFAFMFLAVPFGHFFMIETTGMPLESIPDQWAAHWFWGAFFGRVMRTPPKPAARALLWCLGRRGARRAGGAGGRGGGGPEALAAGSTVADGSVTKQLGVEMQMSEVEQAVVAAAAGAAAAAACAAAAAGDAGSAAVAAESACVDFRAMASAAAASAAGAAAAGDAAAAAAAAAAATDFDATAAALEADFGVAAALGGAEGGCLEAGQAGHHELMTRHID</sequence>
<name>A0A0D2MHG1_9CHLO</name>
<proteinExistence type="inferred from homology"/>
<feature type="transmembrane region" description="Helical" evidence="6">
    <location>
        <begin position="40"/>
        <end position="61"/>
    </location>
</feature>
<keyword evidence="3 6" id="KW-0812">Transmembrane</keyword>